<name>A0A4Y7TY24_COPMI</name>
<organism evidence="2 3">
    <name type="scientific">Coprinellus micaceus</name>
    <name type="common">Glistening ink-cap mushroom</name>
    <name type="synonym">Coprinus micaceus</name>
    <dbReference type="NCBI Taxonomy" id="71717"/>
    <lineage>
        <taxon>Eukaryota</taxon>
        <taxon>Fungi</taxon>
        <taxon>Dikarya</taxon>
        <taxon>Basidiomycota</taxon>
        <taxon>Agaricomycotina</taxon>
        <taxon>Agaricomycetes</taxon>
        <taxon>Agaricomycetidae</taxon>
        <taxon>Agaricales</taxon>
        <taxon>Agaricineae</taxon>
        <taxon>Psathyrellaceae</taxon>
        <taxon>Coprinellus</taxon>
    </lineage>
</organism>
<sequence length="533" mass="58489">MPDVLITDFFTKQTKTSEKRRSSKLDQDEDPEWTPTKAAKRAKVTTGKGKLEGKDKSTRPRSLEPALGRTDDGATLPTPLLPRRTHGASSSNFKSPGARRDAIVFSVDDPEVAGVGNASDAPAKANLFSQYRSPLPPSGAPSSSYRYRRRTPPREESIVPPTPERLLTTSRDSITPIRLRFKSLSQTWSDETVGSSQSQEDGDLEYGGPCISLTRTVFGAPRSNWATKGSVDFEGKDGGLYNGGTSPARSPPGSPPIVRSSQSQSQYLSMEHASPQRLRGKATVLIDESLEIIESSQSQEKELDITTVLSQRAGWHIRRSTTPDIPHPSPLKRTLSLTKELPVRRLSLYEDEDPGPLADDLSDSRPLFTGGSQFTPRRSRRETQEWDTPSQRQVASTLLGFDCVVADQSCPSVSPSRSIRFGSSQGFPLSQPFAFTQPSQAFPSLPSSQAFPTTPVVAAVLQEESQTQESIPPSIPVRNPQIVPPQSLPSEVKKFHAMFGAGEEVESYPLDFPMSLRIVNPLAHYRQHVRTEL</sequence>
<gene>
    <name evidence="2" type="ORF">FA13DRAFT_1704662</name>
</gene>
<evidence type="ECO:0000313" key="3">
    <source>
        <dbReference type="Proteomes" id="UP000298030"/>
    </source>
</evidence>
<proteinExistence type="predicted"/>
<evidence type="ECO:0000256" key="1">
    <source>
        <dbReference type="SAM" id="MobiDB-lite"/>
    </source>
</evidence>
<evidence type="ECO:0000313" key="2">
    <source>
        <dbReference type="EMBL" id="TEB39073.1"/>
    </source>
</evidence>
<reference evidence="2 3" key="1">
    <citation type="journal article" date="2019" name="Nat. Ecol. Evol.">
        <title>Megaphylogeny resolves global patterns of mushroom evolution.</title>
        <authorList>
            <person name="Varga T."/>
            <person name="Krizsan K."/>
            <person name="Foldi C."/>
            <person name="Dima B."/>
            <person name="Sanchez-Garcia M."/>
            <person name="Sanchez-Ramirez S."/>
            <person name="Szollosi G.J."/>
            <person name="Szarkandi J.G."/>
            <person name="Papp V."/>
            <person name="Albert L."/>
            <person name="Andreopoulos W."/>
            <person name="Angelini C."/>
            <person name="Antonin V."/>
            <person name="Barry K.W."/>
            <person name="Bougher N.L."/>
            <person name="Buchanan P."/>
            <person name="Buyck B."/>
            <person name="Bense V."/>
            <person name="Catcheside P."/>
            <person name="Chovatia M."/>
            <person name="Cooper J."/>
            <person name="Damon W."/>
            <person name="Desjardin D."/>
            <person name="Finy P."/>
            <person name="Geml J."/>
            <person name="Haridas S."/>
            <person name="Hughes K."/>
            <person name="Justo A."/>
            <person name="Karasinski D."/>
            <person name="Kautmanova I."/>
            <person name="Kiss B."/>
            <person name="Kocsube S."/>
            <person name="Kotiranta H."/>
            <person name="LaButti K.M."/>
            <person name="Lechner B.E."/>
            <person name="Liimatainen K."/>
            <person name="Lipzen A."/>
            <person name="Lukacs Z."/>
            <person name="Mihaltcheva S."/>
            <person name="Morgado L.N."/>
            <person name="Niskanen T."/>
            <person name="Noordeloos M.E."/>
            <person name="Ohm R.A."/>
            <person name="Ortiz-Santana B."/>
            <person name="Ovrebo C."/>
            <person name="Racz N."/>
            <person name="Riley R."/>
            <person name="Savchenko A."/>
            <person name="Shiryaev A."/>
            <person name="Soop K."/>
            <person name="Spirin V."/>
            <person name="Szebenyi C."/>
            <person name="Tomsovsky M."/>
            <person name="Tulloss R.E."/>
            <person name="Uehling J."/>
            <person name="Grigoriev I.V."/>
            <person name="Vagvolgyi C."/>
            <person name="Papp T."/>
            <person name="Martin F.M."/>
            <person name="Miettinen O."/>
            <person name="Hibbett D.S."/>
            <person name="Nagy L.G."/>
        </authorList>
    </citation>
    <scope>NUCLEOTIDE SEQUENCE [LARGE SCALE GENOMIC DNA]</scope>
    <source>
        <strain evidence="2 3">FP101781</strain>
    </source>
</reference>
<dbReference type="Proteomes" id="UP000298030">
    <property type="component" value="Unassembled WGS sequence"/>
</dbReference>
<dbReference type="EMBL" id="QPFP01000002">
    <property type="protein sequence ID" value="TEB39073.1"/>
    <property type="molecule type" value="Genomic_DNA"/>
</dbReference>
<feature type="compositionally biased region" description="Basic and acidic residues" evidence="1">
    <location>
        <begin position="15"/>
        <end position="26"/>
    </location>
</feature>
<feature type="compositionally biased region" description="Basic and acidic residues" evidence="1">
    <location>
        <begin position="49"/>
        <end position="62"/>
    </location>
</feature>
<comment type="caution">
    <text evidence="2">The sequence shown here is derived from an EMBL/GenBank/DDBJ whole genome shotgun (WGS) entry which is preliminary data.</text>
</comment>
<feature type="region of interest" description="Disordered" evidence="1">
    <location>
        <begin position="229"/>
        <end position="265"/>
    </location>
</feature>
<feature type="region of interest" description="Disordered" evidence="1">
    <location>
        <begin position="348"/>
        <end position="391"/>
    </location>
</feature>
<feature type="region of interest" description="Disordered" evidence="1">
    <location>
        <begin position="1"/>
        <end position="99"/>
    </location>
</feature>
<protein>
    <submittedName>
        <fullName evidence="2">Uncharacterized protein</fullName>
    </submittedName>
</protein>
<feature type="region of interest" description="Disordered" evidence="1">
    <location>
        <begin position="128"/>
        <end position="169"/>
    </location>
</feature>
<dbReference type="AlphaFoldDB" id="A0A4Y7TY24"/>
<accession>A0A4Y7TY24</accession>
<dbReference type="OrthoDB" id="2962962at2759"/>
<keyword evidence="3" id="KW-1185">Reference proteome</keyword>